<dbReference type="InterPro" id="IPR027417">
    <property type="entry name" value="P-loop_NTPase"/>
</dbReference>
<keyword evidence="3" id="KW-0547">Nucleotide-binding</keyword>
<accession>A0A849Y0M4</accession>
<dbReference type="Pfam" id="PF00271">
    <property type="entry name" value="Helicase_C"/>
    <property type="match status" value="1"/>
</dbReference>
<feature type="domain" description="Helicase/UvrB N-terminal" evidence="2">
    <location>
        <begin position="5"/>
        <end position="145"/>
    </location>
</feature>
<evidence type="ECO:0000313" key="3">
    <source>
        <dbReference type="EMBL" id="NUN86069.1"/>
    </source>
</evidence>
<reference evidence="3 4" key="2">
    <citation type="submission" date="2020-07" db="EMBL/GenBank/DDBJ databases">
        <title>Bacterial metabolism rescues the inhibition of intestinal drug absorption by food and drug additives.</title>
        <authorList>
            <person name="Zou L."/>
            <person name="Spanogiannopoulos P."/>
            <person name="Chien H.-C."/>
            <person name="Pieper L.M."/>
            <person name="Cai W."/>
            <person name="Khuri N."/>
            <person name="Pottel J."/>
            <person name="Vora B."/>
            <person name="Ni Z."/>
            <person name="Tsakalozou E."/>
            <person name="Zhang W."/>
            <person name="Shoichet B.K."/>
            <person name="Giacomini K.M."/>
            <person name="Turnbaugh P.J."/>
        </authorList>
    </citation>
    <scope>NUCLEOTIDE SEQUENCE [LARGE SCALE GENOMIC DNA]</scope>
    <source>
        <strain evidence="3 4">F22</strain>
    </source>
</reference>
<dbReference type="InterPro" id="IPR006935">
    <property type="entry name" value="Helicase/UvrB_N"/>
</dbReference>
<dbReference type="Gene3D" id="3.40.50.300">
    <property type="entry name" value="P-loop containing nucleotide triphosphate hydrolases"/>
    <property type="match status" value="2"/>
</dbReference>
<dbReference type="GO" id="GO:0016787">
    <property type="term" value="F:hydrolase activity"/>
    <property type="evidence" value="ECO:0007669"/>
    <property type="project" value="InterPro"/>
</dbReference>
<protein>
    <submittedName>
        <fullName evidence="3">DEAD/DEAH box helicase family protein</fullName>
    </submittedName>
</protein>
<dbReference type="Proteomes" id="UP000554488">
    <property type="component" value="Unassembled WGS sequence"/>
</dbReference>
<evidence type="ECO:0000313" key="4">
    <source>
        <dbReference type="Proteomes" id="UP000554488"/>
    </source>
</evidence>
<dbReference type="SUPFAM" id="SSF52540">
    <property type="entry name" value="P-loop containing nucleoside triphosphate hydrolases"/>
    <property type="match status" value="1"/>
</dbReference>
<dbReference type="RefSeq" id="WP_175305483.1">
    <property type="nucleotide sequence ID" value="NZ_JABWDC010000014.1"/>
</dbReference>
<dbReference type="EMBL" id="JABWDC010000014">
    <property type="protein sequence ID" value="NUN86069.1"/>
    <property type="molecule type" value="Genomic_DNA"/>
</dbReference>
<dbReference type="PANTHER" id="PTHR47396:SF1">
    <property type="entry name" value="ATP-DEPENDENT HELICASE IRC3-RELATED"/>
    <property type="match status" value="1"/>
</dbReference>
<dbReference type="InterPro" id="IPR001650">
    <property type="entry name" value="Helicase_C-like"/>
</dbReference>
<name>A0A849Y0M4_9FIRM</name>
<evidence type="ECO:0000259" key="1">
    <source>
        <dbReference type="Pfam" id="PF00271"/>
    </source>
</evidence>
<reference evidence="3 4" key="1">
    <citation type="submission" date="2020-04" db="EMBL/GenBank/DDBJ databases">
        <authorList>
            <person name="Pieper L."/>
        </authorList>
    </citation>
    <scope>NUCLEOTIDE SEQUENCE [LARGE SCALE GENOMIC DNA]</scope>
    <source>
        <strain evidence="3 4">F22</strain>
    </source>
</reference>
<dbReference type="AlphaFoldDB" id="A0A849Y0M4"/>
<dbReference type="GO" id="GO:0003677">
    <property type="term" value="F:DNA binding"/>
    <property type="evidence" value="ECO:0007669"/>
    <property type="project" value="InterPro"/>
</dbReference>
<dbReference type="GO" id="GO:0005829">
    <property type="term" value="C:cytosol"/>
    <property type="evidence" value="ECO:0007669"/>
    <property type="project" value="TreeGrafter"/>
</dbReference>
<proteinExistence type="predicted"/>
<comment type="caution">
    <text evidence="3">The sequence shown here is derived from an EMBL/GenBank/DDBJ whole genome shotgun (WGS) entry which is preliminary data.</text>
</comment>
<keyword evidence="3" id="KW-0067">ATP-binding</keyword>
<feature type="domain" description="Helicase C-terminal" evidence="1">
    <location>
        <begin position="236"/>
        <end position="340"/>
    </location>
</feature>
<evidence type="ECO:0000259" key="2">
    <source>
        <dbReference type="Pfam" id="PF04851"/>
    </source>
</evidence>
<sequence>MSSTIKLYEHNQKAYDALLDMLGECDRACVIKPTGTGKFVILAKMVQDNPDKRFLLLGTNDYMFNDQMANLAEIAPGFTPENLQFMTYSAAMMTARRGEEISGYDVVVADEFHHCGAEEWGKGVTHILDANESAKVVGFSATPIRYSDGGRNMADEMFDGNVAYSMELEEAWLRGILPIPEYIVALYNAPSELEKLAKSITTVRDEAAKKRFQKKYEKLRRALTEAGGVRESIAAYLKKADAKVIVFCPRVAKLREFMLLRREWFGAVNSEIHAYKTVSADPYGSTDFQAFKDDESDALKVLYCVNQLNEAVHVNGVDAIVMVRPTKSPTVFYQQLGRVLSSGGNRTPLVFDLCNNFSSITVTEGICSRMENTYREMKDAGEHPAFSPSDFKIVGKALEIKQLTGELRNALNRQVSVDDKITFLEEIAAQNGGKL</sequence>
<dbReference type="InterPro" id="IPR050742">
    <property type="entry name" value="Helicase_Restrict-Modif_Enz"/>
</dbReference>
<keyword evidence="3" id="KW-0347">Helicase</keyword>
<dbReference type="PANTHER" id="PTHR47396">
    <property type="entry name" value="TYPE I RESTRICTION ENZYME ECOKI R PROTEIN"/>
    <property type="match status" value="1"/>
</dbReference>
<keyword evidence="3" id="KW-0378">Hydrolase</keyword>
<gene>
    <name evidence="3" type="ORF">HUU93_05520</name>
</gene>
<dbReference type="GO" id="GO:0004386">
    <property type="term" value="F:helicase activity"/>
    <property type="evidence" value="ECO:0007669"/>
    <property type="project" value="UniProtKB-KW"/>
</dbReference>
<organism evidence="3 4">
    <name type="scientific">Coprococcus comes</name>
    <dbReference type="NCBI Taxonomy" id="410072"/>
    <lineage>
        <taxon>Bacteria</taxon>
        <taxon>Bacillati</taxon>
        <taxon>Bacillota</taxon>
        <taxon>Clostridia</taxon>
        <taxon>Lachnospirales</taxon>
        <taxon>Lachnospiraceae</taxon>
        <taxon>Coprococcus</taxon>
    </lineage>
</organism>
<dbReference type="GO" id="GO:0005524">
    <property type="term" value="F:ATP binding"/>
    <property type="evidence" value="ECO:0007669"/>
    <property type="project" value="InterPro"/>
</dbReference>
<dbReference type="Pfam" id="PF04851">
    <property type="entry name" value="ResIII"/>
    <property type="match status" value="1"/>
</dbReference>